<dbReference type="EMBL" id="AWGH01000028">
    <property type="protein sequence ID" value="ODN87370.1"/>
    <property type="molecule type" value="Genomic_DNA"/>
</dbReference>
<feature type="region of interest" description="Disordered" evidence="1">
    <location>
        <begin position="387"/>
        <end position="429"/>
    </location>
</feature>
<feature type="region of interest" description="Disordered" evidence="1">
    <location>
        <begin position="494"/>
        <end position="513"/>
    </location>
</feature>
<feature type="compositionally biased region" description="Polar residues" evidence="1">
    <location>
        <begin position="498"/>
        <end position="513"/>
    </location>
</feature>
<evidence type="ECO:0000313" key="2">
    <source>
        <dbReference type="EMBL" id="ODN87370.1"/>
    </source>
</evidence>
<dbReference type="RefSeq" id="XP_019028930.1">
    <property type="nucleotide sequence ID" value="XM_019179012.1"/>
</dbReference>
<sequence>MAPQGLVISKLGVQASASGTDVTGLIALKISLPKDMGTKSGARWMIFNSTATPPAITSRPSIHPLPLPPPLSSSSRELSTACNLLSIQPAPLYPPSPQGGTEPYIDVSSTTGKVYVVVDPASGAAKQRRGSFKGKGAEDGRRDWLVILPFSQPLEKEKDGLSKVLLPLPKCLDNVIRFRILSPDGERKDVSEVSILTDPKLLALPEGTFGEEGDESFDTVDEDEGSSWLEGRFQSTDALRLEWSFTPSLIDPTTPSLFIAPTLHPYPQIALQFSACASTPESITSLEAQIPTGWVWETLEIEGDGLAYWRGVDNDWGTVDDEEDTLDYSQDDSFATVRPTTKPRPTLPPSLRPAGNTYLPPPASGSSVSLMRQTLPTAEELGEFSFEMSGEQSPVPKRPNTPLGAVGSPAPSTPGGKSRLMASAGREGDGERIARGGRLFDLYWQAGSEERGFVLTGILVPEPLTLVPATLPQPVPLFTFLSPSPPSTYNIQCPHASYPSSQKPESTSDSQLVSLSHQTAGTFTWHDGAQLSALRAREAKTKVGDVKIRLQRDVWGMLRMNVLFSLSSRQEQRGFRLSATDADKARIVRASVDGLAVPRCILPSSEGVEVRIGRKEGGGRGEGGGLAEIVLEIGGGGTEVGLPVFEGEGEGRVELIGEGWQGVQFTKSKSLNALSAATFAYPISTPNPPTITLSPPPSTLTLSSSPLRTLFSLSTLYHLFILWLLLSMGSQVQRLRNEVAFVAGEARDLRGGYGWYTGTGGERKEGERVELEGWREGDVGDAGARIASDPSPSSPSPSSPSATEKLPSPPTDIFAPAPVFTSVRVWEEWPKRWARHPTVRTLGKGVKWIWEAVVWLVLPPGA</sequence>
<protein>
    <submittedName>
        <fullName evidence="2">Uncharacterized protein</fullName>
    </submittedName>
</protein>
<feature type="compositionally biased region" description="Basic and acidic residues" evidence="1">
    <location>
        <begin position="761"/>
        <end position="778"/>
    </location>
</feature>
<accession>A0A1E3IFJ6</accession>
<keyword evidence="3" id="KW-1185">Reference proteome</keyword>
<organism evidence="2 3">
    <name type="scientific">Cryptococcus wingfieldii CBS 7118</name>
    <dbReference type="NCBI Taxonomy" id="1295528"/>
    <lineage>
        <taxon>Eukaryota</taxon>
        <taxon>Fungi</taxon>
        <taxon>Dikarya</taxon>
        <taxon>Basidiomycota</taxon>
        <taxon>Agaricomycotina</taxon>
        <taxon>Tremellomycetes</taxon>
        <taxon>Tremellales</taxon>
        <taxon>Cryptococcaceae</taxon>
        <taxon>Cryptococcus</taxon>
    </lineage>
</organism>
<comment type="caution">
    <text evidence="2">The sequence shown here is derived from an EMBL/GenBank/DDBJ whole genome shotgun (WGS) entry which is preliminary data.</text>
</comment>
<dbReference type="GeneID" id="30196205"/>
<feature type="region of interest" description="Disordered" evidence="1">
    <location>
        <begin position="332"/>
        <end position="370"/>
    </location>
</feature>
<dbReference type="OrthoDB" id="2564326at2759"/>
<dbReference type="AlphaFoldDB" id="A0A1E3IFJ6"/>
<name>A0A1E3IFJ6_9TREE</name>
<gene>
    <name evidence="2" type="ORF">L198_06994</name>
</gene>
<dbReference type="Proteomes" id="UP000094819">
    <property type="component" value="Unassembled WGS sequence"/>
</dbReference>
<proteinExistence type="predicted"/>
<reference evidence="2 3" key="1">
    <citation type="submission" date="2016-06" db="EMBL/GenBank/DDBJ databases">
        <title>Evolution of pathogenesis and genome organization in the Tremellales.</title>
        <authorList>
            <person name="Cuomo C."/>
            <person name="Litvintseva A."/>
            <person name="Heitman J."/>
            <person name="Chen Y."/>
            <person name="Sun S."/>
            <person name="Springer D."/>
            <person name="Dromer F."/>
            <person name="Young S."/>
            <person name="Zeng Q."/>
            <person name="Chapman S."/>
            <person name="Gujja S."/>
            <person name="Saif S."/>
            <person name="Birren B."/>
        </authorList>
    </citation>
    <scope>NUCLEOTIDE SEQUENCE [LARGE SCALE GENOMIC DNA]</scope>
    <source>
        <strain evidence="2 3">CBS 7118</strain>
    </source>
</reference>
<evidence type="ECO:0000313" key="3">
    <source>
        <dbReference type="Proteomes" id="UP000094819"/>
    </source>
</evidence>
<evidence type="ECO:0000256" key="1">
    <source>
        <dbReference type="SAM" id="MobiDB-lite"/>
    </source>
</evidence>
<feature type="region of interest" description="Disordered" evidence="1">
    <location>
        <begin position="754"/>
        <end position="810"/>
    </location>
</feature>